<dbReference type="GO" id="GO:0005737">
    <property type="term" value="C:cytoplasm"/>
    <property type="evidence" value="ECO:0007669"/>
    <property type="project" value="UniProtKB-SubCell"/>
</dbReference>
<feature type="binding site" evidence="7 9">
    <location>
        <begin position="344"/>
        <end position="347"/>
    </location>
    <ligand>
        <name>ATP</name>
        <dbReference type="ChEBI" id="CHEBI:30616"/>
    </ligand>
</feature>
<comment type="catalytic activity">
    <reaction evidence="7">
        <text>tRNA(Ser) + L-serine + ATP = L-seryl-tRNA(Ser) + AMP + diphosphate + H(+)</text>
        <dbReference type="Rhea" id="RHEA:12292"/>
        <dbReference type="Rhea" id="RHEA-COMP:9669"/>
        <dbReference type="Rhea" id="RHEA-COMP:9703"/>
        <dbReference type="ChEBI" id="CHEBI:15378"/>
        <dbReference type="ChEBI" id="CHEBI:30616"/>
        <dbReference type="ChEBI" id="CHEBI:33019"/>
        <dbReference type="ChEBI" id="CHEBI:33384"/>
        <dbReference type="ChEBI" id="CHEBI:78442"/>
        <dbReference type="ChEBI" id="CHEBI:78533"/>
        <dbReference type="ChEBI" id="CHEBI:456215"/>
        <dbReference type="EC" id="6.1.1.11"/>
    </reaction>
</comment>
<dbReference type="Pfam" id="PF02403">
    <property type="entry name" value="Seryl_tRNA_N"/>
    <property type="match status" value="1"/>
</dbReference>
<feature type="binding site" evidence="7 8">
    <location>
        <position position="280"/>
    </location>
    <ligand>
        <name>L-serine</name>
        <dbReference type="ChEBI" id="CHEBI:33384"/>
    </ligand>
</feature>
<dbReference type="RefSeq" id="WP_021012349.1">
    <property type="nucleotide sequence ID" value="NC_022198.1"/>
</dbReference>
<dbReference type="EC" id="6.1.1.11" evidence="7"/>
<dbReference type="GO" id="GO:0016260">
    <property type="term" value="P:selenocysteine biosynthetic process"/>
    <property type="evidence" value="ECO:0007669"/>
    <property type="project" value="UniProtKB-UniRule"/>
</dbReference>
<comment type="function">
    <text evidence="7">Catalyzes the attachment of serine to tRNA(Ser). Is also able to aminoacylate tRNA(Sec) with serine, to form the misacylated tRNA L-seryl-tRNA(Sec), which will be further converted into selenocysteinyl-tRNA(Sec).</text>
</comment>
<evidence type="ECO:0000256" key="8">
    <source>
        <dbReference type="PIRSR" id="PIRSR001529-1"/>
    </source>
</evidence>
<reference evidence="12 13" key="1">
    <citation type="journal article" date="2013" name="Genome Announc.">
        <title>Whole-Genome Sequence of the Clinical Strain Corynebacterium argentoratense DSM 44202, Isolated from a Human Throat Specimen.</title>
        <authorList>
            <person name="Bomholt C."/>
            <person name="Glaub A."/>
            <person name="Gravermann K."/>
            <person name="Albersmeier A."/>
            <person name="Brinkrolf K."/>
            <person name="Ruckert C."/>
            <person name="Tauch A."/>
        </authorList>
    </citation>
    <scope>NUCLEOTIDE SEQUENCE [LARGE SCALE GENOMIC DNA]</scope>
    <source>
        <strain evidence="12">DSM 44202</strain>
    </source>
</reference>
<comment type="pathway">
    <text evidence="7">Aminoacyl-tRNA biosynthesis; selenocysteinyl-tRNA(Sec) biosynthesis; L-seryl-tRNA(Sec) from L-serine and tRNA(Sec): step 1/1.</text>
</comment>
<keyword evidence="10" id="KW-0175">Coiled coil</keyword>
<feature type="binding site" evidence="7">
    <location>
        <position position="379"/>
    </location>
    <ligand>
        <name>L-serine</name>
        <dbReference type="ChEBI" id="CHEBI:33384"/>
    </ligand>
</feature>
<sequence length="419" mass="46212">MIDLKFLRDNPDVVRQSQITRGEDPQLVDQLISADETRRESIAKADSLRAEQKAFGKKIGQAAPEQRPALLEGSNALKQQVKDAEAAQKDAEAEVERLQYLISNVVEGAPAGGEDDYIVLEHVGTPPEFDFEPKDHLELGESLGLIDMERGTKVSGSRFYFLTGDGAFLQLAMLNLAAMKARQAGFQLMVPPVLVRPESMAGTGFLGAHSDEIYYLPADDLYLVGTSEVALAGYHQGEIIDLSEGPKRYAGWSSCFRREAGSYGKDTRGILRVHQFDKVEMFSYCKPEDAQAEHQRLLDMERDMLGAVGVPYRIIDVAGGDLGSSAARKFDTEAWVPTQNTYRELTSTSNCTTFQARRLGVRYRDDNGKAQVCATLNGTLATTRWLVAILENNQQADGSVVVPEALRPYMGVEVLEPKK</sequence>
<dbReference type="GO" id="GO:0005524">
    <property type="term" value="F:ATP binding"/>
    <property type="evidence" value="ECO:0007669"/>
    <property type="project" value="UniProtKB-UniRule"/>
</dbReference>
<keyword evidence="4 7" id="KW-0067">ATP-binding</keyword>
<dbReference type="PROSITE" id="PS50862">
    <property type="entry name" value="AA_TRNA_LIGASE_II"/>
    <property type="match status" value="1"/>
</dbReference>
<dbReference type="KEGG" id="caz:CARG_09285"/>
<feature type="binding site" evidence="8">
    <location>
        <position position="226"/>
    </location>
    <ligand>
        <name>L-serine</name>
        <dbReference type="ChEBI" id="CHEBI:33384"/>
    </ligand>
</feature>
<dbReference type="PATRIC" id="fig|1348662.3.peg.1836"/>
<dbReference type="GO" id="GO:0006434">
    <property type="term" value="P:seryl-tRNA aminoacylation"/>
    <property type="evidence" value="ECO:0007669"/>
    <property type="project" value="UniProtKB-UniRule"/>
</dbReference>
<evidence type="ECO:0000256" key="9">
    <source>
        <dbReference type="PIRSR" id="PIRSR001529-2"/>
    </source>
</evidence>
<organism evidence="12 13">
    <name type="scientific">Corynebacterium argentoratense DSM 44202</name>
    <dbReference type="NCBI Taxonomy" id="1348662"/>
    <lineage>
        <taxon>Bacteria</taxon>
        <taxon>Bacillati</taxon>
        <taxon>Actinomycetota</taxon>
        <taxon>Actinomycetes</taxon>
        <taxon>Mycobacteriales</taxon>
        <taxon>Corynebacteriaceae</taxon>
        <taxon>Corynebacterium</taxon>
    </lineage>
</organism>
<dbReference type="PIRSF" id="PIRSF001529">
    <property type="entry name" value="Ser-tRNA-synth_IIa"/>
    <property type="match status" value="1"/>
</dbReference>
<keyword evidence="2 7" id="KW-0436">Ligase</keyword>
<feature type="binding site" evidence="8">
    <location>
        <position position="257"/>
    </location>
    <ligand>
        <name>L-serine</name>
        <dbReference type="ChEBI" id="CHEBI:33384"/>
    </ligand>
</feature>
<dbReference type="InterPro" id="IPR002317">
    <property type="entry name" value="Ser-tRNA-ligase_type_1"/>
</dbReference>
<keyword evidence="3 7" id="KW-0547">Nucleotide-binding</keyword>
<protein>
    <recommendedName>
        <fullName evidence="7">Serine--tRNA ligase</fullName>
        <ecNumber evidence="7">6.1.1.11</ecNumber>
    </recommendedName>
    <alternativeName>
        <fullName evidence="7">Seryl-tRNA synthetase</fullName>
        <shortName evidence="7">SerRS</shortName>
    </alternativeName>
    <alternativeName>
        <fullName evidence="7">Seryl-tRNA(Ser/Sec) synthetase</fullName>
    </alternativeName>
</protein>
<dbReference type="CDD" id="cd00770">
    <property type="entry name" value="SerRS_core"/>
    <property type="match status" value="1"/>
</dbReference>
<evidence type="ECO:0000256" key="6">
    <source>
        <dbReference type="ARBA" id="ARBA00023146"/>
    </source>
</evidence>
<comment type="subunit">
    <text evidence="7">Homodimer. The tRNA molecule binds across the dimer.</text>
</comment>
<dbReference type="PANTHER" id="PTHR11778">
    <property type="entry name" value="SERYL-TRNA SYNTHETASE"/>
    <property type="match status" value="1"/>
</dbReference>
<evidence type="ECO:0000256" key="5">
    <source>
        <dbReference type="ARBA" id="ARBA00022917"/>
    </source>
</evidence>
<dbReference type="STRING" id="1348662.CARG_09285"/>
<dbReference type="InterPro" id="IPR010978">
    <property type="entry name" value="tRNA-bd_arm"/>
</dbReference>
<dbReference type="Pfam" id="PF00587">
    <property type="entry name" value="tRNA-synt_2b"/>
    <property type="match status" value="1"/>
</dbReference>
<feature type="domain" description="Aminoacyl-transfer RNA synthetases class-II family profile" evidence="11">
    <location>
        <begin position="135"/>
        <end position="403"/>
    </location>
</feature>
<dbReference type="PRINTS" id="PR00981">
    <property type="entry name" value="TRNASYNTHSER"/>
</dbReference>
<dbReference type="SUPFAM" id="SSF46589">
    <property type="entry name" value="tRNA-binding arm"/>
    <property type="match status" value="1"/>
</dbReference>
<evidence type="ECO:0000259" key="11">
    <source>
        <dbReference type="PROSITE" id="PS50862"/>
    </source>
</evidence>
<keyword evidence="13" id="KW-1185">Reference proteome</keyword>
<dbReference type="InterPro" id="IPR006195">
    <property type="entry name" value="aa-tRNA-synth_II"/>
</dbReference>
<comment type="subcellular location">
    <subcellularLocation>
        <location evidence="7">Cytoplasm</location>
    </subcellularLocation>
</comment>
<dbReference type="HAMAP" id="MF_00176">
    <property type="entry name" value="Ser_tRNA_synth_type1"/>
    <property type="match status" value="1"/>
</dbReference>
<gene>
    <name evidence="7" type="primary">serS</name>
    <name evidence="12" type="ORF">CARG_09285</name>
</gene>
<keyword evidence="5 7" id="KW-0648">Protein biosynthesis</keyword>
<feature type="binding site" evidence="8">
    <location>
        <position position="377"/>
    </location>
    <ligand>
        <name>L-serine</name>
        <dbReference type="ChEBI" id="CHEBI:33384"/>
    </ligand>
</feature>
<dbReference type="Proteomes" id="UP000016943">
    <property type="component" value="Chromosome"/>
</dbReference>
<evidence type="ECO:0000256" key="10">
    <source>
        <dbReference type="SAM" id="Coils"/>
    </source>
</evidence>
<comment type="domain">
    <text evidence="7">Consists of two distinct domains, a catalytic core and a N-terminal extension that is involved in tRNA binding.</text>
</comment>
<dbReference type="AlphaFoldDB" id="U3GYT0"/>
<evidence type="ECO:0000256" key="2">
    <source>
        <dbReference type="ARBA" id="ARBA00022598"/>
    </source>
</evidence>
<proteinExistence type="inferred from homology"/>
<feature type="binding site" evidence="7">
    <location>
        <position position="273"/>
    </location>
    <ligand>
        <name>ATP</name>
        <dbReference type="ChEBI" id="CHEBI:30616"/>
    </ligand>
</feature>
<dbReference type="EMBL" id="CP006365">
    <property type="protein sequence ID" value="AGU15953.1"/>
    <property type="molecule type" value="Genomic_DNA"/>
</dbReference>
<dbReference type="FunFam" id="1.10.287.40:FF:000004">
    <property type="entry name" value="Serine--tRNA ligase"/>
    <property type="match status" value="1"/>
</dbReference>
<feature type="binding site" evidence="7">
    <location>
        <begin position="226"/>
        <end position="228"/>
    </location>
    <ligand>
        <name>L-serine</name>
        <dbReference type="ChEBI" id="CHEBI:33384"/>
    </ligand>
</feature>
<accession>U3GYT0</accession>
<dbReference type="GeneID" id="78250584"/>
<dbReference type="GO" id="GO:0004828">
    <property type="term" value="F:serine-tRNA ligase activity"/>
    <property type="evidence" value="ECO:0007669"/>
    <property type="project" value="UniProtKB-UniRule"/>
</dbReference>
<dbReference type="eggNOG" id="COG0172">
    <property type="taxonomic scope" value="Bacteria"/>
</dbReference>
<dbReference type="InterPro" id="IPR045864">
    <property type="entry name" value="aa-tRNA-synth_II/BPL/LPL"/>
</dbReference>
<evidence type="ECO:0000313" key="12">
    <source>
        <dbReference type="EMBL" id="AGU15953.1"/>
    </source>
</evidence>
<evidence type="ECO:0000313" key="13">
    <source>
        <dbReference type="Proteomes" id="UP000016943"/>
    </source>
</evidence>
<dbReference type="UniPathway" id="UPA00906">
    <property type="reaction ID" value="UER00895"/>
</dbReference>
<evidence type="ECO:0000256" key="7">
    <source>
        <dbReference type="HAMAP-Rule" id="MF_00176"/>
    </source>
</evidence>
<dbReference type="Gene3D" id="3.30.930.10">
    <property type="entry name" value="Bira Bifunctional Protein, Domain 2"/>
    <property type="match status" value="1"/>
</dbReference>
<dbReference type="SUPFAM" id="SSF55681">
    <property type="entry name" value="Class II aaRS and biotin synthetases"/>
    <property type="match status" value="1"/>
</dbReference>
<feature type="binding site" evidence="7 9">
    <location>
        <begin position="257"/>
        <end position="259"/>
    </location>
    <ligand>
        <name>ATP</name>
        <dbReference type="ChEBI" id="CHEBI:30616"/>
    </ligand>
</feature>
<feature type="coiled-coil region" evidence="10">
    <location>
        <begin position="74"/>
        <end position="101"/>
    </location>
</feature>
<name>U3GYT0_9CORY</name>
<dbReference type="Gene3D" id="1.10.287.40">
    <property type="entry name" value="Serine-tRNA synthetase, tRNA binding domain"/>
    <property type="match status" value="1"/>
</dbReference>
<dbReference type="InterPro" id="IPR015866">
    <property type="entry name" value="Ser-tRNA-synth_1_N"/>
</dbReference>
<comment type="catalytic activity">
    <reaction evidence="7">
        <text>tRNA(Sec) + L-serine + ATP = L-seryl-tRNA(Sec) + AMP + diphosphate + H(+)</text>
        <dbReference type="Rhea" id="RHEA:42580"/>
        <dbReference type="Rhea" id="RHEA-COMP:9742"/>
        <dbReference type="Rhea" id="RHEA-COMP:10128"/>
        <dbReference type="ChEBI" id="CHEBI:15378"/>
        <dbReference type="ChEBI" id="CHEBI:30616"/>
        <dbReference type="ChEBI" id="CHEBI:33019"/>
        <dbReference type="ChEBI" id="CHEBI:33384"/>
        <dbReference type="ChEBI" id="CHEBI:78442"/>
        <dbReference type="ChEBI" id="CHEBI:78533"/>
        <dbReference type="ChEBI" id="CHEBI:456215"/>
        <dbReference type="EC" id="6.1.1.11"/>
    </reaction>
</comment>
<dbReference type="InterPro" id="IPR002314">
    <property type="entry name" value="aa-tRNA-synt_IIb"/>
</dbReference>
<dbReference type="HOGENOM" id="CLU_023797_0_1_11"/>
<keyword evidence="6 7" id="KW-0030">Aminoacyl-tRNA synthetase</keyword>
<dbReference type="NCBIfam" id="TIGR00414">
    <property type="entry name" value="serS"/>
    <property type="match status" value="1"/>
</dbReference>
<evidence type="ECO:0000256" key="4">
    <source>
        <dbReference type="ARBA" id="ARBA00022840"/>
    </source>
</evidence>
<evidence type="ECO:0000256" key="3">
    <source>
        <dbReference type="ARBA" id="ARBA00022741"/>
    </source>
</evidence>
<keyword evidence="1 7" id="KW-0963">Cytoplasm</keyword>
<evidence type="ECO:0000256" key="1">
    <source>
        <dbReference type="ARBA" id="ARBA00022490"/>
    </source>
</evidence>
<dbReference type="InterPro" id="IPR042103">
    <property type="entry name" value="SerRS_1_N_sf"/>
</dbReference>
<comment type="similarity">
    <text evidence="7">Belongs to the class-II aminoacyl-tRNA synthetase family. Type-1 seryl-tRNA synthetase subfamily.</text>
</comment>
<dbReference type="InterPro" id="IPR033729">
    <property type="entry name" value="SerRS_core"/>
</dbReference>
<feature type="site" description="Important for serine binding" evidence="8">
    <location>
        <position position="379"/>
    </location>
</feature>
<feature type="binding site" evidence="9">
    <location>
        <begin position="273"/>
        <end position="276"/>
    </location>
    <ligand>
        <name>ATP</name>
        <dbReference type="ChEBI" id="CHEBI:30616"/>
    </ligand>
</feature>
<dbReference type="OrthoDB" id="9804647at2"/>